<dbReference type="PANTHER" id="PTHR13593">
    <property type="match status" value="1"/>
</dbReference>
<dbReference type="GO" id="GO:0006629">
    <property type="term" value="P:lipid metabolic process"/>
    <property type="evidence" value="ECO:0007669"/>
    <property type="project" value="InterPro"/>
</dbReference>
<evidence type="ECO:0000256" key="1">
    <source>
        <dbReference type="SAM" id="SignalP"/>
    </source>
</evidence>
<evidence type="ECO:0000313" key="3">
    <source>
        <dbReference type="Proteomes" id="UP000663880"/>
    </source>
</evidence>
<name>A0A821P6U3_9NEOP</name>
<gene>
    <name evidence="2" type="ORF">PMACD_LOCUS3497</name>
</gene>
<organism evidence="2 3">
    <name type="scientific">Pieris macdunnoughi</name>
    <dbReference type="NCBI Taxonomy" id="345717"/>
    <lineage>
        <taxon>Eukaryota</taxon>
        <taxon>Metazoa</taxon>
        <taxon>Ecdysozoa</taxon>
        <taxon>Arthropoda</taxon>
        <taxon>Hexapoda</taxon>
        <taxon>Insecta</taxon>
        <taxon>Pterygota</taxon>
        <taxon>Neoptera</taxon>
        <taxon>Endopterygota</taxon>
        <taxon>Lepidoptera</taxon>
        <taxon>Glossata</taxon>
        <taxon>Ditrysia</taxon>
        <taxon>Papilionoidea</taxon>
        <taxon>Pieridae</taxon>
        <taxon>Pierinae</taxon>
        <taxon>Pieris</taxon>
    </lineage>
</organism>
<evidence type="ECO:0000313" key="2">
    <source>
        <dbReference type="EMBL" id="CAF4801935.1"/>
    </source>
</evidence>
<dbReference type="InterPro" id="IPR051057">
    <property type="entry name" value="PI-PLC_domain"/>
</dbReference>
<dbReference type="EMBL" id="CAJOBZ010000006">
    <property type="protein sequence ID" value="CAF4801935.1"/>
    <property type="molecule type" value="Genomic_DNA"/>
</dbReference>
<dbReference type="SUPFAM" id="SSF51695">
    <property type="entry name" value="PLC-like phosphodiesterases"/>
    <property type="match status" value="1"/>
</dbReference>
<reference evidence="2" key="1">
    <citation type="submission" date="2021-02" db="EMBL/GenBank/DDBJ databases">
        <authorList>
            <person name="Steward A R."/>
        </authorList>
    </citation>
    <scope>NUCLEOTIDE SEQUENCE</scope>
</reference>
<dbReference type="Gene3D" id="3.20.20.190">
    <property type="entry name" value="Phosphatidylinositol (PI) phosphodiesterase"/>
    <property type="match status" value="1"/>
</dbReference>
<accession>A0A821P6U3</accession>
<feature type="chain" id="PRO_5032907004" evidence="1">
    <location>
        <begin position="18"/>
        <end position="447"/>
    </location>
</feature>
<comment type="caution">
    <text evidence="2">The sequence shown here is derived from an EMBL/GenBank/DDBJ whole genome shotgun (WGS) entry which is preliminary data.</text>
</comment>
<keyword evidence="1" id="KW-0732">Signal</keyword>
<sequence>MAVSWVSVAFLAATALGASIGPATEKLILEKSLCGKVWVTIHSLTIRLGVGQNLLDAIELNWDFKSCANLPMQIGLFGARPSGWHNALAVYDVTSVAGHIVTNISLGEPELPAGWESGAGLRGPQCLWPWVGAGDQHITTFNCLKIQPTWMDDYGNRINNLRIGELAIPGTHNAGAWRFDTEISTVTRDTFVLCQDQSIWAQLVYGIRYFDFRIAYYDFYETIEDRYWLNHNLIRVRPLLPLLKEIRAFLDVTKEVVFLDAHHFPLGFYEQNGAPISSVHEGLLKLVKRELGPHIAPANQFHTGAGTRGPTLQSLKDADRRLVFNYVDNTIVAENNWLWPILPHLWANTNSPKQLFEYLDRAIATSPQPNARSPMFSAMAQTTPTVLDILFVRGSLRANAEAVNRNVTSRLSTVWRQQANIVSTDFFLANDVIDVSIQINVERSNRL</sequence>
<dbReference type="GO" id="GO:0008081">
    <property type="term" value="F:phosphoric diester hydrolase activity"/>
    <property type="evidence" value="ECO:0007669"/>
    <property type="project" value="InterPro"/>
</dbReference>
<feature type="signal peptide" evidence="1">
    <location>
        <begin position="1"/>
        <end position="17"/>
    </location>
</feature>
<proteinExistence type="predicted"/>
<dbReference type="PANTHER" id="PTHR13593:SF103">
    <property type="entry name" value="RE10370P"/>
    <property type="match status" value="1"/>
</dbReference>
<protein>
    <submittedName>
        <fullName evidence="2">Uncharacterized protein</fullName>
    </submittedName>
</protein>
<dbReference type="Proteomes" id="UP000663880">
    <property type="component" value="Unassembled WGS sequence"/>
</dbReference>
<keyword evidence="3" id="KW-1185">Reference proteome</keyword>
<dbReference type="AlphaFoldDB" id="A0A821P6U3"/>
<dbReference type="OrthoDB" id="1046782at2759"/>
<dbReference type="InterPro" id="IPR017946">
    <property type="entry name" value="PLC-like_Pdiesterase_TIM-brl"/>
</dbReference>